<dbReference type="EMBL" id="HE796683">
    <property type="protein sequence ID" value="CCH02010.1"/>
    <property type="molecule type" value="Genomic_DNA"/>
</dbReference>
<sequence>MRKSNPVDIKQLVNDYLAGAQLVLLARQNRTTSKRIRHLLVEQGIIIRTSSESNLMRTRVDTNKIVADYKAGKGYVVIAKEYQISQQRVKQTLIDLGVTLRSQSEKSRRYSITEADIAQAVAEYEEGVTLTSLSKKYKVYIESLKRLLIERGVVLRTISQAQSIRTAGRPSQKRYTLDESFLDVIDTEVKAYWLGFMYADGYNGEYANKVVLSLQARDRPILERFARELDTDRPLYFRKVSRGQSQFSLSFSNKHLSKRLAELGCHQAKTFTTTFPDWMPDVLLPHFIRGYIDGDGCIQSKFGADRNSRICVIQALGSTAFITRFADVIRVNCEVGGSFVDHPKSPGIIRYDVSGRLQVCRVLAWLYKDATIYLNRKKRSAEKILVPYMLPERPLGEARKHSKLTNDQVLLIKSQIESREPYKVIAEAFGVKETAIKDIAIGATWRHITGYSQKANAARGSAKGEHAGSAKLTEADVREIKTLIEAGQLNTEIAARFGVTNANISYIRKGKGWTHVTGWNEQTNAGIGVARGSQYKRAVLTETQVADIKAMMRQGLGDTKIASQLGLKRTTLLGIRQGRNWKHIK</sequence>
<dbReference type="HOGENOM" id="CLU_466009_0_0_10"/>
<dbReference type="AlphaFoldDB" id="I0KD07"/>
<dbReference type="PATRIC" id="fig|1166018.3.peg.958"/>
<evidence type="ECO:0008006" key="3">
    <source>
        <dbReference type="Google" id="ProtNLM"/>
    </source>
</evidence>
<keyword evidence="2" id="KW-1185">Reference proteome</keyword>
<accession>I0KD07</accession>
<dbReference type="eggNOG" id="COG1372">
    <property type="taxonomic scope" value="Bacteria"/>
</dbReference>
<dbReference type="Gene3D" id="3.10.28.10">
    <property type="entry name" value="Homing endonucleases"/>
    <property type="match status" value="1"/>
</dbReference>
<dbReference type="STRING" id="1166018.FAES_4010"/>
<proteinExistence type="predicted"/>
<gene>
    <name evidence="1" type="ORF">FAES_4010</name>
</gene>
<dbReference type="KEGG" id="fae:FAES_4010"/>
<organism evidence="1 2">
    <name type="scientific">Fibrella aestuarina BUZ 2</name>
    <dbReference type="NCBI Taxonomy" id="1166018"/>
    <lineage>
        <taxon>Bacteria</taxon>
        <taxon>Pseudomonadati</taxon>
        <taxon>Bacteroidota</taxon>
        <taxon>Cytophagia</taxon>
        <taxon>Cytophagales</taxon>
        <taxon>Spirosomataceae</taxon>
        <taxon>Fibrella</taxon>
    </lineage>
</organism>
<protein>
    <recommendedName>
        <fullName evidence="3">DOD-type homing endonuclease domain-containing protein</fullName>
    </recommendedName>
</protein>
<dbReference type="OrthoDB" id="961985at2"/>
<reference evidence="1 2" key="1">
    <citation type="journal article" date="2012" name="J. Bacteriol.">
        <title>Genome Sequence of Fibrella aestuarina BUZ 2T, a Filamentous Marine Bacterium.</title>
        <authorList>
            <person name="Filippini M."/>
            <person name="Qi W."/>
            <person name="Blom J."/>
            <person name="Goesmann A."/>
            <person name="Smits T.H."/>
            <person name="Bagheri H.C."/>
        </authorList>
    </citation>
    <scope>NUCLEOTIDE SEQUENCE [LARGE SCALE GENOMIC DNA]</scope>
    <source>
        <strain evidence="2">BUZ 2T</strain>
    </source>
</reference>
<evidence type="ECO:0000313" key="2">
    <source>
        <dbReference type="Proteomes" id="UP000011058"/>
    </source>
</evidence>
<evidence type="ECO:0000313" key="1">
    <source>
        <dbReference type="EMBL" id="CCH02010.1"/>
    </source>
</evidence>
<dbReference type="RefSeq" id="WP_015333109.1">
    <property type="nucleotide sequence ID" value="NC_020054.1"/>
</dbReference>
<dbReference type="Proteomes" id="UP000011058">
    <property type="component" value="Chromosome"/>
</dbReference>
<dbReference type="InterPro" id="IPR027434">
    <property type="entry name" value="Homing_endonucl"/>
</dbReference>
<name>I0KD07_9BACT</name>